<sequence length="118" mass="13556">MKNMTETVERYTSAWNEKTSAEVKAAFSSILSSEITYQDRQTPLVRGLDAFVELVMSSHEKVPGRSFSLLAEPEYFDHHCYYIWSINIPGKGQFTGKDYVEYDDENKMTKIIGFVPTL</sequence>
<dbReference type="InterPro" id="IPR032710">
    <property type="entry name" value="NTF2-like_dom_sf"/>
</dbReference>
<accession>A0A366L4X0</accession>
<evidence type="ECO:0008006" key="3">
    <source>
        <dbReference type="Google" id="ProtNLM"/>
    </source>
</evidence>
<reference evidence="1 2" key="1">
    <citation type="submission" date="2018-07" db="EMBL/GenBank/DDBJ databases">
        <title>A draft genome of a endophytic bacteria, a new species of Pedobacter.</title>
        <authorList>
            <person name="Zhang Z.D."/>
            <person name="Chen Z.J."/>
        </authorList>
    </citation>
    <scope>NUCLEOTIDE SEQUENCE [LARGE SCALE GENOMIC DNA]</scope>
    <source>
        <strain evidence="1 2">RS10</strain>
    </source>
</reference>
<name>A0A366L4X0_9SPHI</name>
<dbReference type="Gene3D" id="3.10.450.50">
    <property type="match status" value="1"/>
</dbReference>
<evidence type="ECO:0000313" key="1">
    <source>
        <dbReference type="EMBL" id="RBQ08935.1"/>
    </source>
</evidence>
<dbReference type="AlphaFoldDB" id="A0A366L4X0"/>
<protein>
    <recommendedName>
        <fullName evidence="3">Nuclear transport factor 2 family protein</fullName>
    </recommendedName>
</protein>
<comment type="caution">
    <text evidence="1">The sequence shown here is derived from an EMBL/GenBank/DDBJ whole genome shotgun (WGS) entry which is preliminary data.</text>
</comment>
<proteinExistence type="predicted"/>
<gene>
    <name evidence="1" type="ORF">DRW42_06920</name>
</gene>
<evidence type="ECO:0000313" key="2">
    <source>
        <dbReference type="Proteomes" id="UP000252081"/>
    </source>
</evidence>
<dbReference type="SUPFAM" id="SSF54427">
    <property type="entry name" value="NTF2-like"/>
    <property type="match status" value="1"/>
</dbReference>
<keyword evidence="2" id="KW-1185">Reference proteome</keyword>
<dbReference type="EMBL" id="QNQU01000005">
    <property type="protein sequence ID" value="RBQ08935.1"/>
    <property type="molecule type" value="Genomic_DNA"/>
</dbReference>
<organism evidence="1 2">
    <name type="scientific">Pedobacter miscanthi</name>
    <dbReference type="NCBI Taxonomy" id="2259170"/>
    <lineage>
        <taxon>Bacteria</taxon>
        <taxon>Pseudomonadati</taxon>
        <taxon>Bacteroidota</taxon>
        <taxon>Sphingobacteriia</taxon>
        <taxon>Sphingobacteriales</taxon>
        <taxon>Sphingobacteriaceae</taxon>
        <taxon>Pedobacter</taxon>
    </lineage>
</organism>
<dbReference type="Proteomes" id="UP000252081">
    <property type="component" value="Unassembled WGS sequence"/>
</dbReference>